<dbReference type="InterPro" id="IPR050641">
    <property type="entry name" value="RIFMO-like"/>
</dbReference>
<dbReference type="PANTHER" id="PTHR43004:SF19">
    <property type="entry name" value="BINDING MONOOXYGENASE, PUTATIVE (JCVI)-RELATED"/>
    <property type="match status" value="1"/>
</dbReference>
<reference evidence="6 7" key="1">
    <citation type="submission" date="2015-01" db="EMBL/GenBank/DDBJ databases">
        <title>The Genome Sequence of Cladophialophora immunda CBS83496.</title>
        <authorList>
            <consortium name="The Broad Institute Genomics Platform"/>
            <person name="Cuomo C."/>
            <person name="de Hoog S."/>
            <person name="Gorbushina A."/>
            <person name="Stielow B."/>
            <person name="Teixiera M."/>
            <person name="Abouelleil A."/>
            <person name="Chapman S.B."/>
            <person name="Priest M."/>
            <person name="Young S.K."/>
            <person name="Wortman J."/>
            <person name="Nusbaum C."/>
            <person name="Birren B."/>
        </authorList>
    </citation>
    <scope>NUCLEOTIDE SEQUENCE [LARGE SCALE GENOMIC DNA]</scope>
    <source>
        <strain evidence="6 7">CBS 83496</strain>
    </source>
</reference>
<dbReference type="VEuPathDB" id="FungiDB:PV07_11883"/>
<sequence>MSKLYDVIIAGAGPIGLFLACELGLARMSVLVLERDVKAESAWKGEPLGFRGMNTPSLESFYRRGLLHKLFSSAERPSFYQKTPGFQFGGHFAGIPLNANKLEMDRWKYRIPGPALVPGPTTIEQVEAVLTERAEQLGVTILRGNGFTKIVSDDDDTLTVEAGETQIFRGKWLVGCDGGRSVVRKSAGFDFVGTEPKFTGYVVQCEWDHPEKLKQGFHITNAGLYIIRHPETLYLTDFDGGAFDRTTEVGQEHIQSVFRRISGITDVNITKIHLASTFTDRCKQATSYRKGRVLLAGDAAHIHGPLGGQGMNLGLGDAMNLGWKLAATIRRESGADGAPADLALLDSYESERHPVGVRVLQWTRAQVVVLQPDPYGEAVQALIRDLIDTTDGTNFFIGRFSGMSQRYILGDGEAHAHPLVGCSAPDFELHDGSRLGSKLEGGRGLLIDFEDDAILKQLTVDGKYEARVEYIGLGAQDTRGLRALLVRPDGIVAWVVDGNAKPDMDAAKAALERWFGF</sequence>
<dbReference type="PRINTS" id="PR00420">
    <property type="entry name" value="RNGMNOXGNASE"/>
</dbReference>
<keyword evidence="3" id="KW-0274">FAD</keyword>
<evidence type="ECO:0000256" key="1">
    <source>
        <dbReference type="ARBA" id="ARBA00001974"/>
    </source>
</evidence>
<dbReference type="RefSeq" id="XP_016243920.1">
    <property type="nucleotide sequence ID" value="XM_016399358.1"/>
</dbReference>
<evidence type="ECO:0000313" key="6">
    <source>
        <dbReference type="EMBL" id="KIW23704.1"/>
    </source>
</evidence>
<keyword evidence="7" id="KW-1185">Reference proteome</keyword>
<dbReference type="PROSITE" id="PS51257">
    <property type="entry name" value="PROKAR_LIPOPROTEIN"/>
    <property type="match status" value="1"/>
</dbReference>
<keyword evidence="2" id="KW-0285">Flavoprotein</keyword>
<dbReference type="SUPFAM" id="SSF51905">
    <property type="entry name" value="FAD/NAD(P)-binding domain"/>
    <property type="match status" value="1"/>
</dbReference>
<keyword evidence="4" id="KW-0560">Oxidoreductase</keyword>
<organism evidence="6 7">
    <name type="scientific">Cladophialophora immunda</name>
    <dbReference type="NCBI Taxonomy" id="569365"/>
    <lineage>
        <taxon>Eukaryota</taxon>
        <taxon>Fungi</taxon>
        <taxon>Dikarya</taxon>
        <taxon>Ascomycota</taxon>
        <taxon>Pezizomycotina</taxon>
        <taxon>Eurotiomycetes</taxon>
        <taxon>Chaetothyriomycetidae</taxon>
        <taxon>Chaetothyriales</taxon>
        <taxon>Herpotrichiellaceae</taxon>
        <taxon>Cladophialophora</taxon>
    </lineage>
</organism>
<gene>
    <name evidence="6" type="ORF">PV07_11883</name>
</gene>
<evidence type="ECO:0000259" key="5">
    <source>
        <dbReference type="Pfam" id="PF01494"/>
    </source>
</evidence>
<dbReference type="STRING" id="569365.A0A0D2CJG1"/>
<dbReference type="Gene3D" id="3.30.70.2450">
    <property type="match status" value="1"/>
</dbReference>
<evidence type="ECO:0000256" key="4">
    <source>
        <dbReference type="ARBA" id="ARBA00023002"/>
    </source>
</evidence>
<evidence type="ECO:0000313" key="7">
    <source>
        <dbReference type="Proteomes" id="UP000054466"/>
    </source>
</evidence>
<dbReference type="InterPro" id="IPR036188">
    <property type="entry name" value="FAD/NAD-bd_sf"/>
</dbReference>
<evidence type="ECO:0000256" key="2">
    <source>
        <dbReference type="ARBA" id="ARBA00022630"/>
    </source>
</evidence>
<dbReference type="HOGENOM" id="CLU_009665_20_1_1"/>
<accession>A0A0D2CJG1</accession>
<dbReference type="Gene3D" id="3.50.50.60">
    <property type="entry name" value="FAD/NAD(P)-binding domain"/>
    <property type="match status" value="1"/>
</dbReference>
<dbReference type="GO" id="GO:0016709">
    <property type="term" value="F:oxidoreductase activity, acting on paired donors, with incorporation or reduction of molecular oxygen, NAD(P)H as one donor, and incorporation of one atom of oxygen"/>
    <property type="evidence" value="ECO:0007669"/>
    <property type="project" value="UniProtKB-ARBA"/>
</dbReference>
<dbReference type="Gene3D" id="3.40.30.120">
    <property type="match status" value="1"/>
</dbReference>
<dbReference type="PANTHER" id="PTHR43004">
    <property type="entry name" value="TRK SYSTEM POTASSIUM UPTAKE PROTEIN"/>
    <property type="match status" value="1"/>
</dbReference>
<dbReference type="OrthoDB" id="2096480at2759"/>
<dbReference type="GeneID" id="27351077"/>
<name>A0A0D2CJG1_9EURO</name>
<evidence type="ECO:0000256" key="3">
    <source>
        <dbReference type="ARBA" id="ARBA00022827"/>
    </source>
</evidence>
<dbReference type="InterPro" id="IPR002938">
    <property type="entry name" value="FAD-bd"/>
</dbReference>
<dbReference type="EMBL" id="KN847046">
    <property type="protein sequence ID" value="KIW23704.1"/>
    <property type="molecule type" value="Genomic_DNA"/>
</dbReference>
<dbReference type="Pfam" id="PF21274">
    <property type="entry name" value="Rng_hyd_C"/>
    <property type="match status" value="1"/>
</dbReference>
<feature type="domain" description="FAD-binding" evidence="5">
    <location>
        <begin position="5"/>
        <end position="363"/>
    </location>
</feature>
<comment type="cofactor">
    <cofactor evidence="1">
        <name>FAD</name>
        <dbReference type="ChEBI" id="CHEBI:57692"/>
    </cofactor>
</comment>
<proteinExistence type="predicted"/>
<dbReference type="Proteomes" id="UP000054466">
    <property type="component" value="Unassembled WGS sequence"/>
</dbReference>
<dbReference type="GO" id="GO:0071949">
    <property type="term" value="F:FAD binding"/>
    <property type="evidence" value="ECO:0007669"/>
    <property type="project" value="InterPro"/>
</dbReference>
<dbReference type="AlphaFoldDB" id="A0A0D2CJG1"/>
<protein>
    <recommendedName>
        <fullName evidence="5">FAD-binding domain-containing protein</fullName>
    </recommendedName>
</protein>
<dbReference type="Pfam" id="PF01494">
    <property type="entry name" value="FAD_binding_3"/>
    <property type="match status" value="1"/>
</dbReference>